<dbReference type="InterPro" id="IPR008928">
    <property type="entry name" value="6-hairpin_glycosidase_sf"/>
</dbReference>
<dbReference type="Gene3D" id="1.50.10.10">
    <property type="match status" value="1"/>
</dbReference>
<dbReference type="InterPro" id="IPR054491">
    <property type="entry name" value="MGH1-like_GH"/>
</dbReference>
<dbReference type="PANTHER" id="PTHR23403:SF1">
    <property type="entry name" value="TREHALASE"/>
    <property type="match status" value="1"/>
</dbReference>
<dbReference type="EMBL" id="VIWO01000002">
    <property type="protein sequence ID" value="TWF42336.1"/>
    <property type="molecule type" value="Genomic_DNA"/>
</dbReference>
<dbReference type="Gene3D" id="2.70.98.50">
    <property type="entry name" value="putative glycoside hydrolase family protein from bacillus halodurans"/>
    <property type="match status" value="1"/>
</dbReference>
<dbReference type="Pfam" id="PF22422">
    <property type="entry name" value="MGH1-like_GH"/>
    <property type="match status" value="1"/>
</dbReference>
<dbReference type="InterPro" id="IPR048450">
    <property type="entry name" value="YgjK_N"/>
</dbReference>
<dbReference type="Pfam" id="PF21152">
    <property type="entry name" value="YgjK_N"/>
    <property type="match status" value="1"/>
</dbReference>
<evidence type="ECO:0000313" key="3">
    <source>
        <dbReference type="EMBL" id="TWF42336.1"/>
    </source>
</evidence>
<accession>A0A561PW27</accession>
<proteinExistence type="predicted"/>
<reference evidence="3 4" key="1">
    <citation type="submission" date="2019-06" db="EMBL/GenBank/DDBJ databases">
        <title>Sorghum-associated microbial communities from plants grown in Nebraska, USA.</title>
        <authorList>
            <person name="Schachtman D."/>
        </authorList>
    </citation>
    <scope>NUCLEOTIDE SEQUENCE [LARGE SCALE GENOMIC DNA]</scope>
    <source>
        <strain evidence="3 4">1209</strain>
    </source>
</reference>
<keyword evidence="3" id="KW-0413">Isomerase</keyword>
<dbReference type="GO" id="GO:0005993">
    <property type="term" value="P:trehalose catabolic process"/>
    <property type="evidence" value="ECO:0007669"/>
    <property type="project" value="TreeGrafter"/>
</dbReference>
<dbReference type="RefSeq" id="WP_145665686.1">
    <property type="nucleotide sequence ID" value="NZ_VIWO01000002.1"/>
</dbReference>
<dbReference type="InterPro" id="IPR012341">
    <property type="entry name" value="6hp_glycosidase-like_sf"/>
</dbReference>
<dbReference type="GO" id="GO:0016853">
    <property type="term" value="F:isomerase activity"/>
    <property type="evidence" value="ECO:0007669"/>
    <property type="project" value="UniProtKB-KW"/>
</dbReference>
<organism evidence="3 4">
    <name type="scientific">Chitinophaga polysaccharea</name>
    <dbReference type="NCBI Taxonomy" id="1293035"/>
    <lineage>
        <taxon>Bacteria</taxon>
        <taxon>Pseudomonadati</taxon>
        <taxon>Bacteroidota</taxon>
        <taxon>Chitinophagia</taxon>
        <taxon>Chitinophagales</taxon>
        <taxon>Chitinophagaceae</taxon>
        <taxon>Chitinophaga</taxon>
    </lineage>
</organism>
<feature type="domain" description="Mannosylglycerate hydrolase MGH1-like glycoside hydrolase" evidence="2">
    <location>
        <begin position="294"/>
        <end position="619"/>
    </location>
</feature>
<comment type="caution">
    <text evidence="3">The sequence shown here is derived from an EMBL/GenBank/DDBJ whole genome shotgun (WGS) entry which is preliminary data.</text>
</comment>
<gene>
    <name evidence="3" type="ORF">FHW36_10291</name>
</gene>
<protein>
    <submittedName>
        <fullName evidence="3">Putative isomerase</fullName>
    </submittedName>
</protein>
<evidence type="ECO:0000313" key="4">
    <source>
        <dbReference type="Proteomes" id="UP000320811"/>
    </source>
</evidence>
<dbReference type="GO" id="GO:0004555">
    <property type="term" value="F:alpha,alpha-trehalase activity"/>
    <property type="evidence" value="ECO:0007669"/>
    <property type="project" value="InterPro"/>
</dbReference>
<dbReference type="SUPFAM" id="SSF48208">
    <property type="entry name" value="Six-hairpin glycosidases"/>
    <property type="match status" value="1"/>
</dbReference>
<dbReference type="Proteomes" id="UP000320811">
    <property type="component" value="Unassembled WGS sequence"/>
</dbReference>
<evidence type="ECO:0000259" key="2">
    <source>
        <dbReference type="Pfam" id="PF22422"/>
    </source>
</evidence>
<sequence>MRKWWWLLCCSTLAVKAQQVDRQQFTDVLDIKHFVKNNADVAINFFSDMGAWHAYALPARSADYGGFIGPLLMEMNGRWLSNSIAKLHVSVQGKTWQPENGTAHYYPGLIEQSYRLKDIRVRLRLIFTSRTTAMLQTELTNLGRKPLRLHLQWEGSVSLPSKEWQQHGQQLSTNVNGHTFYIDYLSAGKWNIHFTDTGYTSAKTILLPAKGHWQETQLQSYRQQDTATTGFDVALQQNRSRWNGYLQSVLGNDTILQRLKVKCLMTLMTNWRSTYGNLKHDGIFPSASYQGFYGFWAWDSWKQAAATCLFHPALAKDNIRAMFDYQQPDGMVIDCIYADSSENNARDTKPPLAAWAVWEVFRHTGDTTFVREMYAPLVRYHRWWYADRDHDRDSLCEYGATDGTRIAAAWESGMDNAVRFDHARMQQNHDYAWSLDQSSVDLNAYLYAEKQYLGKMAALLHLEDTWTAPAAALKEKINQQYFDTATGFYYDSHGSLVKVQGAEGWIPLWAGIATPAQAAGVAAVMQQPAKFNTKVPLPVLAADHPAFDPLKGYWRGPVWLDQFYFGIIGLMAYGYQQQADALLIKLWDHAEGMKDNHPLYENYHPLTGKGLNAKNFSWSAAHILLLLQRK</sequence>
<dbReference type="PANTHER" id="PTHR23403">
    <property type="entry name" value="TREHALASE"/>
    <property type="match status" value="1"/>
</dbReference>
<dbReference type="OrthoDB" id="9781878at2"/>
<name>A0A561PW27_9BACT</name>
<keyword evidence="4" id="KW-1185">Reference proteome</keyword>
<evidence type="ECO:0000259" key="1">
    <source>
        <dbReference type="Pfam" id="PF21152"/>
    </source>
</evidence>
<dbReference type="AlphaFoldDB" id="A0A561PW27"/>
<dbReference type="InterPro" id="IPR001661">
    <property type="entry name" value="Glyco_hydro_37"/>
</dbReference>
<feature type="domain" description="Glucosidase YgjK N-terminal" evidence="1">
    <location>
        <begin position="37"/>
        <end position="158"/>
    </location>
</feature>